<evidence type="ECO:0008006" key="3">
    <source>
        <dbReference type="Google" id="ProtNLM"/>
    </source>
</evidence>
<dbReference type="STRING" id="445971.ANASTE_00322"/>
<comment type="caution">
    <text evidence="1">The sequence shown here is derived from an EMBL/GenBank/DDBJ whole genome shotgun (WGS) entry which is preliminary data.</text>
</comment>
<keyword evidence="2" id="KW-1185">Reference proteome</keyword>
<organism evidence="1 2">
    <name type="scientific">Anaerofustis stercorihominis DSM 17244</name>
    <dbReference type="NCBI Taxonomy" id="445971"/>
    <lineage>
        <taxon>Bacteria</taxon>
        <taxon>Bacillati</taxon>
        <taxon>Bacillota</taxon>
        <taxon>Clostridia</taxon>
        <taxon>Eubacteriales</taxon>
        <taxon>Eubacteriaceae</taxon>
        <taxon>Anaerofustis</taxon>
    </lineage>
</organism>
<evidence type="ECO:0000313" key="2">
    <source>
        <dbReference type="Proteomes" id="UP000005178"/>
    </source>
</evidence>
<evidence type="ECO:0000313" key="1">
    <source>
        <dbReference type="EMBL" id="EDS73467.1"/>
    </source>
</evidence>
<reference evidence="1" key="1">
    <citation type="submission" date="2008-01" db="EMBL/GenBank/DDBJ databases">
        <authorList>
            <person name="Fulton L."/>
            <person name="Clifton S."/>
            <person name="Fulton B."/>
            <person name="Xu J."/>
            <person name="Minx P."/>
            <person name="Pepin K.H."/>
            <person name="Johnson M."/>
            <person name="Thiruvilangam P."/>
            <person name="Bhonagiri V."/>
            <person name="Nash W.E."/>
            <person name="Mardis E.R."/>
            <person name="Wilson R.K."/>
        </authorList>
    </citation>
    <scope>NUCLEOTIDE SEQUENCE [LARGE SCALE GENOMIC DNA]</scope>
    <source>
        <strain evidence="1">DSM 17244</strain>
    </source>
</reference>
<name>B1C6I2_9FIRM</name>
<reference evidence="1" key="2">
    <citation type="submission" date="2013-08" db="EMBL/GenBank/DDBJ databases">
        <title>Draft genome sequence of Anaerofustis stercorihominis (DSM 17244).</title>
        <authorList>
            <person name="Sudarsanam P."/>
            <person name="Ley R."/>
            <person name="Guruge J."/>
            <person name="Turnbaugh P.J."/>
            <person name="Mahowald M."/>
            <person name="Liep D."/>
            <person name="Gordon J."/>
        </authorList>
    </citation>
    <scope>NUCLEOTIDE SEQUENCE</scope>
    <source>
        <strain evidence="1">DSM 17244</strain>
    </source>
</reference>
<dbReference type="Pfam" id="PF11007">
    <property type="entry name" value="CotJA"/>
    <property type="match status" value="1"/>
</dbReference>
<protein>
    <recommendedName>
        <fullName evidence="3">Spore coat associated protein JA (CotJA)</fullName>
    </recommendedName>
</protein>
<dbReference type="GeneID" id="98000132"/>
<sequence>MPLVPKVANAYVPFQMNTDMYSAHEGLMRHGTMFEALYSPFEGNVKGSDVICK</sequence>
<dbReference type="AlphaFoldDB" id="B1C6I2"/>
<gene>
    <name evidence="1" type="ORF">ANASTE_00322</name>
</gene>
<dbReference type="Proteomes" id="UP000005178">
    <property type="component" value="Unassembled WGS sequence"/>
</dbReference>
<proteinExistence type="predicted"/>
<dbReference type="InterPro" id="IPR020256">
    <property type="entry name" value="Spore_coat_CotJA"/>
</dbReference>
<dbReference type="RefSeq" id="WP_007049776.1">
    <property type="nucleotide sequence ID" value="NZ_DS560018.1"/>
</dbReference>
<dbReference type="HOGENOM" id="CLU_3057953_0_0_9"/>
<accession>B1C6I2</accession>
<dbReference type="EMBL" id="ABIL02000004">
    <property type="protein sequence ID" value="EDS73467.1"/>
    <property type="molecule type" value="Genomic_DNA"/>
</dbReference>